<keyword evidence="1" id="KW-0472">Membrane</keyword>
<feature type="transmembrane region" description="Helical" evidence="1">
    <location>
        <begin position="7"/>
        <end position="29"/>
    </location>
</feature>
<keyword evidence="3" id="KW-1185">Reference proteome</keyword>
<gene>
    <name evidence="2" type="ORF">QPM17_18925</name>
</gene>
<accession>A0ABT7IJ78</accession>
<keyword evidence="1" id="KW-1133">Transmembrane helix</keyword>
<evidence type="ECO:0000313" key="3">
    <source>
        <dbReference type="Proteomes" id="UP001227964"/>
    </source>
</evidence>
<organism evidence="2 3">
    <name type="scientific">Marinobacter azerbaijanicus</name>
    <dbReference type="NCBI Taxonomy" id="3050455"/>
    <lineage>
        <taxon>Bacteria</taxon>
        <taxon>Pseudomonadati</taxon>
        <taxon>Pseudomonadota</taxon>
        <taxon>Gammaproteobacteria</taxon>
        <taxon>Pseudomonadales</taxon>
        <taxon>Marinobacteraceae</taxon>
        <taxon>Marinobacter</taxon>
    </lineage>
</organism>
<dbReference type="EMBL" id="JASSVS010000012">
    <property type="protein sequence ID" value="MDL0433218.1"/>
    <property type="molecule type" value="Genomic_DNA"/>
</dbReference>
<protein>
    <submittedName>
        <fullName evidence="2">Uncharacterized protein</fullName>
    </submittedName>
</protein>
<keyword evidence="1" id="KW-0812">Transmembrane</keyword>
<evidence type="ECO:0000256" key="1">
    <source>
        <dbReference type="SAM" id="Phobius"/>
    </source>
</evidence>
<feature type="transmembrane region" description="Helical" evidence="1">
    <location>
        <begin position="41"/>
        <end position="63"/>
    </location>
</feature>
<proteinExistence type="predicted"/>
<feature type="transmembrane region" description="Helical" evidence="1">
    <location>
        <begin position="75"/>
        <end position="103"/>
    </location>
</feature>
<reference evidence="2 3" key="1">
    <citation type="submission" date="2023-06" db="EMBL/GenBank/DDBJ databases">
        <title>Marinobacter azerbaijanicus a moderately halophilic, isolated from Urmia Lake in Azerbaijan region of Iran.</title>
        <authorList>
            <person name="Sanchez-Porro C."/>
            <person name="Aghdam E.M."/>
            <person name="Saheb S.M."/>
            <person name="Tarhriz V."/>
            <person name="Kazemi E."/>
            <person name="Ammozegar M.A."/>
            <person name="Ventosa A."/>
            <person name="Hejazi M.S."/>
        </authorList>
    </citation>
    <scope>NUCLEOTIDE SEQUENCE [LARGE SCALE GENOMIC DNA]</scope>
    <source>
        <strain evidence="2 3">TBZ242</strain>
    </source>
</reference>
<comment type="caution">
    <text evidence="2">The sequence shown here is derived from an EMBL/GenBank/DDBJ whole genome shotgun (WGS) entry which is preliminary data.</text>
</comment>
<dbReference type="Proteomes" id="UP001227964">
    <property type="component" value="Unassembled WGS sequence"/>
</dbReference>
<name>A0ABT7IJ78_9GAMM</name>
<evidence type="ECO:0000313" key="2">
    <source>
        <dbReference type="EMBL" id="MDL0433218.1"/>
    </source>
</evidence>
<dbReference type="RefSeq" id="WP_285392844.1">
    <property type="nucleotide sequence ID" value="NZ_JASSVS010000012.1"/>
</dbReference>
<sequence length="115" mass="12338">MLSFNVFIATGAVRLAITAFIVPFAFVYGDGLLMVGDWQTIQISCVTTVIGVIMLSFGIEGYFRGHLAALARWCFVGAGLLFIFPSWLAIGGAEVLAIAAWMMTPHLRGGLKPAI</sequence>